<dbReference type="RefSeq" id="WP_024564990.1">
    <property type="nucleotide sequence ID" value="NZ_CP007547.1"/>
</dbReference>
<dbReference type="HOGENOM" id="CLU_030864_0_0_10"/>
<dbReference type="STRING" id="1338011.BD94_1457"/>
<organism evidence="4 5">
    <name type="scientific">Elizabethkingia anophelis NUHP1</name>
    <dbReference type="NCBI Taxonomy" id="1338011"/>
    <lineage>
        <taxon>Bacteria</taxon>
        <taxon>Pseudomonadati</taxon>
        <taxon>Bacteroidota</taxon>
        <taxon>Flavobacteriia</taxon>
        <taxon>Flavobacteriales</taxon>
        <taxon>Weeksellaceae</taxon>
        <taxon>Elizabethkingia</taxon>
    </lineage>
</organism>
<dbReference type="Pfam" id="PF12833">
    <property type="entry name" value="HTH_18"/>
    <property type="match status" value="1"/>
</dbReference>
<keyword evidence="1" id="KW-0238">DNA-binding</keyword>
<dbReference type="GO" id="GO:0003700">
    <property type="term" value="F:DNA-binding transcription factor activity"/>
    <property type="evidence" value="ECO:0007669"/>
    <property type="project" value="InterPro"/>
</dbReference>
<dbReference type="PROSITE" id="PS01124">
    <property type="entry name" value="HTH_ARAC_FAMILY_2"/>
    <property type="match status" value="1"/>
</dbReference>
<dbReference type="InterPro" id="IPR018060">
    <property type="entry name" value="HTH_AraC"/>
</dbReference>
<evidence type="ECO:0000256" key="2">
    <source>
        <dbReference type="SAM" id="Phobius"/>
    </source>
</evidence>
<dbReference type="KEGG" id="eao:BD94_1457"/>
<proteinExistence type="predicted"/>
<dbReference type="PANTHER" id="PTHR43280:SF34">
    <property type="entry name" value="ARAC-FAMILY TRANSCRIPTIONAL REGULATOR"/>
    <property type="match status" value="1"/>
</dbReference>
<dbReference type="Gene3D" id="1.25.40.10">
    <property type="entry name" value="Tetratricopeptide repeat domain"/>
    <property type="match status" value="1"/>
</dbReference>
<keyword evidence="2" id="KW-0812">Transmembrane</keyword>
<sequence length="575" mass="67310">MRSIFIFLFILSYTHLLSSQSSPLDSLSKYSYLDLEAKFYGFDQIDRIKEAQLVAQYYLQKAKTEKNIDKIEEGYVLMHFNETLPKALKYLDSLQSITSLSKKNTYPARVYLLKGNLFFRFDHGKEALDNYILGLKYAKEKGNKRQIAFADISIAYLNNYIGKHSEAAKKLRYYLFNAPYLSESELSDIHLNLTSTYLDLEKMDSAQVFINEGLMTSKSKDNIYRYNEYLSLLGLYQLKQKKYQEAINNLSKCKEYLTKTQANALSISYATLYLGKSYAGLGQKEKAVESFMAIDSIFQKTNNTFPELREAYSYLIQYFKEKNDKEKQLYYIDRFLKVHEKLDSQFRYIAKELPKQYDVPNLIKEKENIISNLKNRKKAYYLLIGVLVLLLLFVIYLFYRSKKSEKKYRKIAQELLQSVYEKPKIDRSKDSVQNNSSSSIQSNDIEDKVIRVTSEDIAQEILEELNTFETNELFLQKGITLSSLAKQIRTNSRYLSEVINIYKGKNFATYLNDLRIDYAIRRLANDKRFRSYKIPFIAEGLGYNNEQAFAMAFKKRTGTPVSIYLKEIEKMKDLV</sequence>
<dbReference type="Proteomes" id="UP000028933">
    <property type="component" value="Chromosome"/>
</dbReference>
<dbReference type="AlphaFoldDB" id="A0A077ECP3"/>
<dbReference type="Gene3D" id="1.10.10.60">
    <property type="entry name" value="Homeodomain-like"/>
    <property type="match status" value="2"/>
</dbReference>
<evidence type="ECO:0000313" key="4">
    <source>
        <dbReference type="EMBL" id="AIL45232.1"/>
    </source>
</evidence>
<keyword evidence="2" id="KW-1133">Transmembrane helix</keyword>
<evidence type="ECO:0000256" key="1">
    <source>
        <dbReference type="ARBA" id="ARBA00023125"/>
    </source>
</evidence>
<dbReference type="PANTHER" id="PTHR43280">
    <property type="entry name" value="ARAC-FAMILY TRANSCRIPTIONAL REGULATOR"/>
    <property type="match status" value="1"/>
</dbReference>
<dbReference type="SMART" id="SM00342">
    <property type="entry name" value="HTH_ARAC"/>
    <property type="match status" value="1"/>
</dbReference>
<dbReference type="EMBL" id="CP007547">
    <property type="protein sequence ID" value="AIL45232.1"/>
    <property type="molecule type" value="Genomic_DNA"/>
</dbReference>
<reference evidence="4" key="1">
    <citation type="journal article" date="2013" name="Lancet">
        <title>First case of E anophelis outbreak in an intensive-care unit.</title>
        <authorList>
            <person name="Teo J."/>
            <person name="Tan S.Y."/>
            <person name="Tay M."/>
            <person name="Ding Y."/>
            <person name="Kjelleberg S."/>
            <person name="Givskov M."/>
            <person name="Lin R.T."/>
            <person name="Yang L."/>
        </authorList>
    </citation>
    <scope>NUCLEOTIDE SEQUENCE [LARGE SCALE GENOMIC DNA]</scope>
    <source>
        <strain evidence="4">NUHP1</strain>
    </source>
</reference>
<keyword evidence="2" id="KW-0472">Membrane</keyword>
<dbReference type="InterPro" id="IPR011990">
    <property type="entry name" value="TPR-like_helical_dom_sf"/>
</dbReference>
<protein>
    <recommendedName>
        <fullName evidence="3">HTH araC/xylS-type domain-containing protein</fullName>
    </recommendedName>
</protein>
<dbReference type="GO" id="GO:0043565">
    <property type="term" value="F:sequence-specific DNA binding"/>
    <property type="evidence" value="ECO:0007669"/>
    <property type="project" value="InterPro"/>
</dbReference>
<gene>
    <name evidence="4" type="ORF">BD94_1457</name>
</gene>
<dbReference type="eggNOG" id="COG2207">
    <property type="taxonomic scope" value="Bacteria"/>
</dbReference>
<reference evidence="4" key="2">
    <citation type="journal article" date="2015" name="Genome Biol. Evol.">
        <title>Complete Genome Sequence and Transcriptomic Analysis of the Novel Pathogen Elizabethkingia anophelis in Response to Oxidative Stress.</title>
        <authorList>
            <person name="Li Y."/>
            <person name="Liu Y."/>
            <person name="Chew S.C."/>
            <person name="Tay M."/>
            <person name="Salido M.M."/>
            <person name="Teo J."/>
            <person name="Lauro F.M."/>
            <person name="Givskov M."/>
            <person name="Yang L."/>
        </authorList>
    </citation>
    <scope>NUCLEOTIDE SEQUENCE</scope>
    <source>
        <strain evidence="4">NUHP1</strain>
    </source>
</reference>
<feature type="transmembrane region" description="Helical" evidence="2">
    <location>
        <begin position="379"/>
        <end position="399"/>
    </location>
</feature>
<evidence type="ECO:0000313" key="5">
    <source>
        <dbReference type="Proteomes" id="UP000028933"/>
    </source>
</evidence>
<accession>A0A077ECP3</accession>
<dbReference type="SUPFAM" id="SSF48452">
    <property type="entry name" value="TPR-like"/>
    <property type="match status" value="2"/>
</dbReference>
<evidence type="ECO:0000259" key="3">
    <source>
        <dbReference type="PROSITE" id="PS01124"/>
    </source>
</evidence>
<name>A0A077ECP3_9FLAO</name>
<feature type="domain" description="HTH araC/xylS-type" evidence="3">
    <location>
        <begin position="447"/>
        <end position="567"/>
    </location>
</feature>